<evidence type="ECO:0000313" key="2">
    <source>
        <dbReference type="EMBL" id="OWY35304.1"/>
    </source>
</evidence>
<evidence type="ECO:0000256" key="1">
    <source>
        <dbReference type="SAM" id="MobiDB-lite"/>
    </source>
</evidence>
<dbReference type="EMBL" id="NJGV01000006">
    <property type="protein sequence ID" value="OWY35304.1"/>
    <property type="molecule type" value="Genomic_DNA"/>
</dbReference>
<gene>
    <name evidence="2" type="ORF">CEJ45_08505</name>
</gene>
<comment type="caution">
    <text evidence="2">The sequence shown here is derived from an EMBL/GenBank/DDBJ whole genome shotgun (WGS) entry which is preliminary data.</text>
</comment>
<keyword evidence="3" id="KW-1185">Reference proteome</keyword>
<dbReference type="RefSeq" id="WP_088754719.1">
    <property type="nucleotide sequence ID" value="NZ_NJGV01000006.1"/>
</dbReference>
<dbReference type="AlphaFoldDB" id="A0A225SWI6"/>
<sequence length="123" mass="13705">MRDDQRQRLEALNEKLMDVFFAEAEPDNWPGGEVLPKDMDSQTRGDRYWCKKNAAATLSLCLRTITVIDASRRRLPDGAASQNGEALDAGETSDSVDKEIDAVEKEAARLMAKLQKKGMHPQA</sequence>
<reference evidence="2 3" key="1">
    <citation type="journal article" date="2010" name="Int. J. Syst. Evol. Microbiol.">
        <title>Reclassification of Herbaspirillum putei as a later heterotypic synonym of Herbaspirillum huttiense, with the description of H. huttiense subsp. huttiense subsp. nov. and H. huttiense subsp. putei subsp. nov., comb. nov., and description of Herbaspirillum aquaticum sp. nov.</title>
        <authorList>
            <person name="Dobritsa A.P."/>
            <person name="Reddy M.C."/>
            <person name="Samadpour M."/>
        </authorList>
    </citation>
    <scope>NUCLEOTIDE SEQUENCE [LARGE SCALE GENOMIC DNA]</scope>
    <source>
        <strain evidence="2 3">IEH 4430</strain>
    </source>
</reference>
<protein>
    <submittedName>
        <fullName evidence="2">Uncharacterized protein</fullName>
    </submittedName>
</protein>
<dbReference type="Proteomes" id="UP000214747">
    <property type="component" value="Unassembled WGS sequence"/>
</dbReference>
<feature type="region of interest" description="Disordered" evidence="1">
    <location>
        <begin position="73"/>
        <end position="96"/>
    </location>
</feature>
<evidence type="ECO:0000313" key="3">
    <source>
        <dbReference type="Proteomes" id="UP000214747"/>
    </source>
</evidence>
<organism evidence="2 3">
    <name type="scientific">Herbaspirillum aquaticum</name>
    <dbReference type="NCBI Taxonomy" id="568783"/>
    <lineage>
        <taxon>Bacteria</taxon>
        <taxon>Pseudomonadati</taxon>
        <taxon>Pseudomonadota</taxon>
        <taxon>Betaproteobacteria</taxon>
        <taxon>Burkholderiales</taxon>
        <taxon>Oxalobacteraceae</taxon>
        <taxon>Herbaspirillum</taxon>
    </lineage>
</organism>
<name>A0A225SWI6_9BURK</name>
<proteinExistence type="predicted"/>
<accession>A0A225SWI6</accession>